<dbReference type="SUPFAM" id="SSF49265">
    <property type="entry name" value="Fibronectin type III"/>
    <property type="match status" value="1"/>
</dbReference>
<evidence type="ECO:0000259" key="2">
    <source>
        <dbReference type="PROSITE" id="PS50853"/>
    </source>
</evidence>
<dbReference type="CDD" id="cd00063">
    <property type="entry name" value="FN3"/>
    <property type="match status" value="2"/>
</dbReference>
<name>A0AAD9MKG8_9ANNE</name>
<reference evidence="3" key="1">
    <citation type="journal article" date="2023" name="Mol. Biol. Evol.">
        <title>Third-Generation Sequencing Reveals the Adaptive Role of the Epigenome in Three Deep-Sea Polychaetes.</title>
        <authorList>
            <person name="Perez M."/>
            <person name="Aroh O."/>
            <person name="Sun Y."/>
            <person name="Lan Y."/>
            <person name="Juniper S.K."/>
            <person name="Young C.R."/>
            <person name="Angers B."/>
            <person name="Qian P.Y."/>
        </authorList>
    </citation>
    <scope>NUCLEOTIDE SEQUENCE</scope>
    <source>
        <strain evidence="3">P08H-3</strain>
    </source>
</reference>
<organism evidence="3 4">
    <name type="scientific">Paralvinella palmiformis</name>
    <dbReference type="NCBI Taxonomy" id="53620"/>
    <lineage>
        <taxon>Eukaryota</taxon>
        <taxon>Metazoa</taxon>
        <taxon>Spiralia</taxon>
        <taxon>Lophotrochozoa</taxon>
        <taxon>Annelida</taxon>
        <taxon>Polychaeta</taxon>
        <taxon>Sedentaria</taxon>
        <taxon>Canalipalpata</taxon>
        <taxon>Terebellida</taxon>
        <taxon>Terebelliformia</taxon>
        <taxon>Alvinellidae</taxon>
        <taxon>Paralvinella</taxon>
    </lineage>
</organism>
<evidence type="ECO:0000313" key="4">
    <source>
        <dbReference type="Proteomes" id="UP001208570"/>
    </source>
</evidence>
<evidence type="ECO:0000313" key="3">
    <source>
        <dbReference type="EMBL" id="KAK2138175.1"/>
    </source>
</evidence>
<comment type="caution">
    <text evidence="3">The sequence shown here is derived from an EMBL/GenBank/DDBJ whole genome shotgun (WGS) entry which is preliminary data.</text>
</comment>
<gene>
    <name evidence="3" type="ORF">LSH36_3622g00008</name>
</gene>
<dbReference type="AlphaFoldDB" id="A0AAD9MKG8"/>
<dbReference type="InterPro" id="IPR013783">
    <property type="entry name" value="Ig-like_fold"/>
</dbReference>
<dbReference type="Proteomes" id="UP001208570">
    <property type="component" value="Unassembled WGS sequence"/>
</dbReference>
<dbReference type="Gene3D" id="2.60.40.10">
    <property type="entry name" value="Immunoglobulins"/>
    <property type="match status" value="2"/>
</dbReference>
<accession>A0AAD9MKG8</accession>
<evidence type="ECO:0000256" key="1">
    <source>
        <dbReference type="SAM" id="MobiDB-lite"/>
    </source>
</evidence>
<feature type="compositionally biased region" description="Pro residues" evidence="1">
    <location>
        <begin position="114"/>
        <end position="123"/>
    </location>
</feature>
<dbReference type="EMBL" id="JAODUP010003617">
    <property type="protein sequence ID" value="KAK2138175.1"/>
    <property type="molecule type" value="Genomic_DNA"/>
</dbReference>
<keyword evidence="4" id="KW-1185">Reference proteome</keyword>
<sequence>MGLLYVLMPDPVTNVSFDKVLDMSLGFCELLPSTSMAFLKCFINFVHHISGYTLTYKKKDFSRSKVIKILSSTTLNYTVTGLDATTVYIIEVFVSTEFCDGPSRDADIESGIPPGKPHPPPPQRQSMDTQVTERQVTINWQPNNRGFGPIRNYILQIQHDDNE</sequence>
<feature type="domain" description="Fibronectin type-III" evidence="2">
    <location>
        <begin position="121"/>
        <end position="163"/>
    </location>
</feature>
<dbReference type="InterPro" id="IPR036116">
    <property type="entry name" value="FN3_sf"/>
</dbReference>
<proteinExistence type="predicted"/>
<feature type="region of interest" description="Disordered" evidence="1">
    <location>
        <begin position="105"/>
        <end position="132"/>
    </location>
</feature>
<dbReference type="InterPro" id="IPR003961">
    <property type="entry name" value="FN3_dom"/>
</dbReference>
<protein>
    <recommendedName>
        <fullName evidence="2">Fibronectin type-III domain-containing protein</fullName>
    </recommendedName>
</protein>
<dbReference type="PROSITE" id="PS50853">
    <property type="entry name" value="FN3"/>
    <property type="match status" value="1"/>
</dbReference>